<evidence type="ECO:0000313" key="2">
    <source>
        <dbReference type="Proteomes" id="UP000054248"/>
    </source>
</evidence>
<organism evidence="1 2">
    <name type="scientific">Tulasnella calospora MUT 4182</name>
    <dbReference type="NCBI Taxonomy" id="1051891"/>
    <lineage>
        <taxon>Eukaryota</taxon>
        <taxon>Fungi</taxon>
        <taxon>Dikarya</taxon>
        <taxon>Basidiomycota</taxon>
        <taxon>Agaricomycotina</taxon>
        <taxon>Agaricomycetes</taxon>
        <taxon>Cantharellales</taxon>
        <taxon>Tulasnellaceae</taxon>
        <taxon>Tulasnella</taxon>
    </lineage>
</organism>
<reference evidence="2" key="2">
    <citation type="submission" date="2015-01" db="EMBL/GenBank/DDBJ databases">
        <title>Evolutionary Origins and Diversification of the Mycorrhizal Mutualists.</title>
        <authorList>
            <consortium name="DOE Joint Genome Institute"/>
            <consortium name="Mycorrhizal Genomics Consortium"/>
            <person name="Kohler A."/>
            <person name="Kuo A."/>
            <person name="Nagy L.G."/>
            <person name="Floudas D."/>
            <person name="Copeland A."/>
            <person name="Barry K.W."/>
            <person name="Cichocki N."/>
            <person name="Veneault-Fourrey C."/>
            <person name="LaButti K."/>
            <person name="Lindquist E.A."/>
            <person name="Lipzen A."/>
            <person name="Lundell T."/>
            <person name="Morin E."/>
            <person name="Murat C."/>
            <person name="Riley R."/>
            <person name="Ohm R."/>
            <person name="Sun H."/>
            <person name="Tunlid A."/>
            <person name="Henrissat B."/>
            <person name="Grigoriev I.V."/>
            <person name="Hibbett D.S."/>
            <person name="Martin F."/>
        </authorList>
    </citation>
    <scope>NUCLEOTIDE SEQUENCE [LARGE SCALE GENOMIC DNA]</scope>
    <source>
        <strain evidence="2">MUT 4182</strain>
    </source>
</reference>
<keyword evidence="2" id="KW-1185">Reference proteome</keyword>
<reference evidence="1 2" key="1">
    <citation type="submission" date="2014-04" db="EMBL/GenBank/DDBJ databases">
        <authorList>
            <consortium name="DOE Joint Genome Institute"/>
            <person name="Kuo A."/>
            <person name="Girlanda M."/>
            <person name="Perotto S."/>
            <person name="Kohler A."/>
            <person name="Nagy L.G."/>
            <person name="Floudas D."/>
            <person name="Copeland A."/>
            <person name="Barry K.W."/>
            <person name="Cichocki N."/>
            <person name="Veneault-Fourrey C."/>
            <person name="LaButti K."/>
            <person name="Lindquist E.A."/>
            <person name="Lipzen A."/>
            <person name="Lundell T."/>
            <person name="Morin E."/>
            <person name="Murat C."/>
            <person name="Sun H."/>
            <person name="Tunlid A."/>
            <person name="Henrissat B."/>
            <person name="Grigoriev I.V."/>
            <person name="Hibbett D.S."/>
            <person name="Martin F."/>
            <person name="Nordberg H.P."/>
            <person name="Cantor M.N."/>
            <person name="Hua S.X."/>
        </authorList>
    </citation>
    <scope>NUCLEOTIDE SEQUENCE [LARGE SCALE GENOMIC DNA]</scope>
    <source>
        <strain evidence="1 2">MUT 4182</strain>
    </source>
</reference>
<gene>
    <name evidence="1" type="ORF">M407DRAFT_241152</name>
</gene>
<evidence type="ECO:0000313" key="1">
    <source>
        <dbReference type="EMBL" id="KIO33105.1"/>
    </source>
</evidence>
<dbReference type="AlphaFoldDB" id="A0A0C3QKM8"/>
<accession>A0A0C3QKM8</accession>
<proteinExistence type="predicted"/>
<protein>
    <submittedName>
        <fullName evidence="1">Uncharacterized protein</fullName>
    </submittedName>
</protein>
<name>A0A0C3QKM8_9AGAM</name>
<dbReference type="Proteomes" id="UP000054248">
    <property type="component" value="Unassembled WGS sequence"/>
</dbReference>
<dbReference type="HOGENOM" id="CLU_2623841_0_0_1"/>
<dbReference type="EMBL" id="KN822950">
    <property type="protein sequence ID" value="KIO33105.1"/>
    <property type="molecule type" value="Genomic_DNA"/>
</dbReference>
<sequence length="78" mass="8955">MTRRVIRNGLEEETLVINLGGRSLGRICCVRRGTDPPLAQLQISGCTFNENTTRNPTWKMTRQRWKDSILQTHVPDDC</sequence>